<evidence type="ECO:0008006" key="4">
    <source>
        <dbReference type="Google" id="ProtNLM"/>
    </source>
</evidence>
<accession>A0A561EIZ2</accession>
<feature type="transmembrane region" description="Helical" evidence="1">
    <location>
        <begin position="137"/>
        <end position="160"/>
    </location>
</feature>
<evidence type="ECO:0000313" key="3">
    <source>
        <dbReference type="Proteomes" id="UP000318416"/>
    </source>
</evidence>
<dbReference type="OrthoDB" id="3701328at2"/>
<evidence type="ECO:0000256" key="1">
    <source>
        <dbReference type="SAM" id="Phobius"/>
    </source>
</evidence>
<keyword evidence="1" id="KW-0472">Membrane</keyword>
<feature type="transmembrane region" description="Helical" evidence="1">
    <location>
        <begin position="95"/>
        <end position="125"/>
    </location>
</feature>
<name>A0A561EIZ2_9ACTN</name>
<organism evidence="2 3">
    <name type="scientific">Kitasatospora atroaurantiaca</name>
    <dbReference type="NCBI Taxonomy" id="285545"/>
    <lineage>
        <taxon>Bacteria</taxon>
        <taxon>Bacillati</taxon>
        <taxon>Actinomycetota</taxon>
        <taxon>Actinomycetes</taxon>
        <taxon>Kitasatosporales</taxon>
        <taxon>Streptomycetaceae</taxon>
        <taxon>Kitasatospora</taxon>
    </lineage>
</organism>
<dbReference type="Proteomes" id="UP000318416">
    <property type="component" value="Unassembled WGS sequence"/>
</dbReference>
<keyword evidence="3" id="KW-1185">Reference proteome</keyword>
<dbReference type="RefSeq" id="WP_145787137.1">
    <property type="nucleotide sequence ID" value="NZ_BAAABR010000028.1"/>
</dbReference>
<comment type="caution">
    <text evidence="2">The sequence shown here is derived from an EMBL/GenBank/DDBJ whole genome shotgun (WGS) entry which is preliminary data.</text>
</comment>
<dbReference type="EMBL" id="VIVR01000001">
    <property type="protein sequence ID" value="TWE15574.1"/>
    <property type="molecule type" value="Genomic_DNA"/>
</dbReference>
<gene>
    <name evidence="2" type="ORF">FB465_0475</name>
</gene>
<keyword evidence="1" id="KW-0812">Transmembrane</keyword>
<proteinExistence type="predicted"/>
<dbReference type="Pfam" id="PF22564">
    <property type="entry name" value="HAAS"/>
    <property type="match status" value="1"/>
</dbReference>
<evidence type="ECO:0000313" key="2">
    <source>
        <dbReference type="EMBL" id="TWE15574.1"/>
    </source>
</evidence>
<keyword evidence="1" id="KW-1133">Transmembrane helix</keyword>
<sequence>MNDTLAHPLVRAYLTSVEERTTALPDVRRQELLADLREHIEVALADSDTFDENSVRRVLDQLGTPGEIAAAALAEEPGNHPVPESSRHTSVTLCLIVMALPAALIPVIGPFLALAATVAALVRLWKSPQWVRREKRQATLLVLSPVVTVPALAVVLSVALGGLTPITLMTALLAAMCLPVAAAIRLGRSAARLRQQLR</sequence>
<protein>
    <recommendedName>
        <fullName evidence="4">DUF1700 domain-containing protein</fullName>
    </recommendedName>
</protein>
<dbReference type="AlphaFoldDB" id="A0A561EIZ2"/>
<feature type="transmembrane region" description="Helical" evidence="1">
    <location>
        <begin position="166"/>
        <end position="186"/>
    </location>
</feature>
<reference evidence="2 3" key="1">
    <citation type="submission" date="2019-06" db="EMBL/GenBank/DDBJ databases">
        <title>Sequencing the genomes of 1000 actinobacteria strains.</title>
        <authorList>
            <person name="Klenk H.-P."/>
        </authorList>
    </citation>
    <scope>NUCLEOTIDE SEQUENCE [LARGE SCALE GENOMIC DNA]</scope>
    <source>
        <strain evidence="2 3">DSM 41649</strain>
    </source>
</reference>